<proteinExistence type="predicted"/>
<comment type="caution">
    <text evidence="1">The sequence shown here is derived from an EMBL/GenBank/DDBJ whole genome shotgun (WGS) entry which is preliminary data.</text>
</comment>
<evidence type="ECO:0000313" key="2">
    <source>
        <dbReference type="Proteomes" id="UP000681341"/>
    </source>
</evidence>
<name>A0ABS3UA05_9ACTN</name>
<keyword evidence="2" id="KW-1185">Reference proteome</keyword>
<protein>
    <submittedName>
        <fullName evidence="1">Uncharacterized protein</fullName>
    </submittedName>
</protein>
<dbReference type="EMBL" id="JAGFNP010000016">
    <property type="protein sequence ID" value="MBO3735563.1"/>
    <property type="molecule type" value="Genomic_DNA"/>
</dbReference>
<dbReference type="RefSeq" id="WP_208499209.1">
    <property type="nucleotide sequence ID" value="NZ_JAGFNP010000016.1"/>
</dbReference>
<accession>A0ABS3UA05</accession>
<gene>
    <name evidence="1" type="ORF">J5V16_22295</name>
</gene>
<dbReference type="Proteomes" id="UP000681341">
    <property type="component" value="Unassembled WGS sequence"/>
</dbReference>
<evidence type="ECO:0000313" key="1">
    <source>
        <dbReference type="EMBL" id="MBO3735563.1"/>
    </source>
</evidence>
<sequence length="55" mass="5898">MVAAYLICWHLCLVFPAMLWARAKSTEPLPPKYSSDGIAELAVLAVAPPGEGDAR</sequence>
<reference evidence="1 2" key="1">
    <citation type="submission" date="2021-03" db="EMBL/GenBank/DDBJ databases">
        <title>Glycomyces sp. nov., a novel actinomycete isolated from soil.</title>
        <authorList>
            <person name="Yang X."/>
            <person name="Xu X."/>
        </authorList>
    </citation>
    <scope>NUCLEOTIDE SEQUENCE [LARGE SCALE GENOMIC DNA]</scope>
    <source>
        <strain evidence="1 2">NEAU-S30</strain>
    </source>
</reference>
<organism evidence="1 2">
    <name type="scientific">Glycomyces niveus</name>
    <dbReference type="NCBI Taxonomy" id="2820287"/>
    <lineage>
        <taxon>Bacteria</taxon>
        <taxon>Bacillati</taxon>
        <taxon>Actinomycetota</taxon>
        <taxon>Actinomycetes</taxon>
        <taxon>Glycomycetales</taxon>
        <taxon>Glycomycetaceae</taxon>
        <taxon>Glycomyces</taxon>
    </lineage>
</organism>